<dbReference type="VEuPathDB" id="FungiDB:KRP23_6221"/>
<dbReference type="PANTHER" id="PTHR47169">
    <property type="entry name" value="OS01G0541250 PROTEIN"/>
    <property type="match status" value="1"/>
</dbReference>
<name>H3GMI6_PHYRM</name>
<dbReference type="AlphaFoldDB" id="H3GMI6"/>
<dbReference type="eggNOG" id="ENOG502QQNW">
    <property type="taxonomic scope" value="Eukaryota"/>
</dbReference>
<reference evidence="2" key="1">
    <citation type="journal article" date="2006" name="Science">
        <title>Phytophthora genome sequences uncover evolutionary origins and mechanisms of pathogenesis.</title>
        <authorList>
            <person name="Tyler B.M."/>
            <person name="Tripathy S."/>
            <person name="Zhang X."/>
            <person name="Dehal P."/>
            <person name="Jiang R.H."/>
            <person name="Aerts A."/>
            <person name="Arredondo F.D."/>
            <person name="Baxter L."/>
            <person name="Bensasson D."/>
            <person name="Beynon J.L."/>
            <person name="Chapman J."/>
            <person name="Damasceno C.M."/>
            <person name="Dorrance A.E."/>
            <person name="Dou D."/>
            <person name="Dickerman A.W."/>
            <person name="Dubchak I.L."/>
            <person name="Garbelotto M."/>
            <person name="Gijzen M."/>
            <person name="Gordon S.G."/>
            <person name="Govers F."/>
            <person name="Grunwald N.J."/>
            <person name="Huang W."/>
            <person name="Ivors K.L."/>
            <person name="Jones R.W."/>
            <person name="Kamoun S."/>
            <person name="Krampis K."/>
            <person name="Lamour K.H."/>
            <person name="Lee M.K."/>
            <person name="McDonald W.H."/>
            <person name="Medina M."/>
            <person name="Meijer H.J."/>
            <person name="Nordberg E.K."/>
            <person name="Maclean D.J."/>
            <person name="Ospina-Giraldo M.D."/>
            <person name="Morris P.F."/>
            <person name="Phuntumart V."/>
            <person name="Putnam N.H."/>
            <person name="Rash S."/>
            <person name="Rose J.K."/>
            <person name="Sakihama Y."/>
            <person name="Salamov A.A."/>
            <person name="Savidor A."/>
            <person name="Scheuring C.F."/>
            <person name="Smith B.M."/>
            <person name="Sobral B.W."/>
            <person name="Terry A."/>
            <person name="Torto-Alalibo T.A."/>
            <person name="Win J."/>
            <person name="Xu Z."/>
            <person name="Zhang H."/>
            <person name="Grigoriev I.V."/>
            <person name="Rokhsar D.S."/>
            <person name="Boore J.L."/>
        </authorList>
    </citation>
    <scope>NUCLEOTIDE SEQUENCE [LARGE SCALE GENOMIC DNA]</scope>
    <source>
        <strain evidence="2">Pr102</strain>
    </source>
</reference>
<accession>H3GMI6</accession>
<dbReference type="PANTHER" id="PTHR47169:SF2">
    <property type="entry name" value="OS01G0541250 PROTEIN"/>
    <property type="match status" value="1"/>
</dbReference>
<dbReference type="InterPro" id="IPR036397">
    <property type="entry name" value="RNaseH_sf"/>
</dbReference>
<dbReference type="Gene3D" id="3.30.420.10">
    <property type="entry name" value="Ribonuclease H-like superfamily/Ribonuclease H"/>
    <property type="match status" value="1"/>
</dbReference>
<organism evidence="1 2">
    <name type="scientific">Phytophthora ramorum</name>
    <name type="common">Sudden oak death agent</name>
    <dbReference type="NCBI Taxonomy" id="164328"/>
    <lineage>
        <taxon>Eukaryota</taxon>
        <taxon>Sar</taxon>
        <taxon>Stramenopiles</taxon>
        <taxon>Oomycota</taxon>
        <taxon>Peronosporomycetes</taxon>
        <taxon>Peronosporales</taxon>
        <taxon>Peronosporaceae</taxon>
        <taxon>Phytophthora</taxon>
    </lineage>
</organism>
<dbReference type="InParanoid" id="H3GMI6"/>
<dbReference type="GO" id="GO:0003676">
    <property type="term" value="F:nucleic acid binding"/>
    <property type="evidence" value="ECO:0007669"/>
    <property type="project" value="InterPro"/>
</dbReference>
<evidence type="ECO:0008006" key="3">
    <source>
        <dbReference type="Google" id="ProtNLM"/>
    </source>
</evidence>
<dbReference type="OMA" id="HITPYLT"/>
<keyword evidence="2" id="KW-1185">Reference proteome</keyword>
<dbReference type="VEuPathDB" id="FungiDB:KRP22_2174"/>
<evidence type="ECO:0000313" key="2">
    <source>
        <dbReference type="Proteomes" id="UP000005238"/>
    </source>
</evidence>
<dbReference type="EnsemblProtists" id="Phyra77714">
    <property type="protein sequence ID" value="Phyra77714"/>
    <property type="gene ID" value="Phyra77714"/>
</dbReference>
<dbReference type="EMBL" id="DS566023">
    <property type="status" value="NOT_ANNOTATED_CDS"/>
    <property type="molecule type" value="Genomic_DNA"/>
</dbReference>
<dbReference type="Proteomes" id="UP000005238">
    <property type="component" value="Unassembled WGS sequence"/>
</dbReference>
<protein>
    <recommendedName>
        <fullName evidence="3">Transposase Tc1-like domain-containing protein</fullName>
    </recommendedName>
</protein>
<proteinExistence type="predicted"/>
<evidence type="ECO:0000313" key="1">
    <source>
        <dbReference type="EnsemblProtists" id="Phyra77714"/>
    </source>
</evidence>
<dbReference type="HOGENOM" id="CLU_1800278_0_0_1"/>
<reference evidence="1" key="2">
    <citation type="submission" date="2015-06" db="UniProtKB">
        <authorList>
            <consortium name="EnsemblProtists"/>
        </authorList>
    </citation>
    <scope>IDENTIFICATION</scope>
    <source>
        <strain evidence="1">Pr102</strain>
    </source>
</reference>
<sequence length="144" mass="16513">MPGAAGRKKKDRQALLAHITTIPFRRRMTQQCLADELGVARSVVWDAIAQGQLLRHTNTIHPLLTKENKHARIRHALRHVVHGSDGSHFSPTYNVVHVDEKWFNEDTNKRVFYVLPGETVPHRERKSKRFIGKTIFLAAIARPK</sequence>